<reference evidence="1 2" key="1">
    <citation type="submission" date="2018-06" db="EMBL/GenBank/DDBJ databases">
        <authorList>
            <consortium name="Pathogen Informatics"/>
            <person name="Doyle S."/>
        </authorList>
    </citation>
    <scope>NUCLEOTIDE SEQUENCE [LARGE SCALE GENOMIC DNA]</scope>
    <source>
        <strain evidence="1 2">NCTC11166</strain>
    </source>
</reference>
<dbReference type="EMBL" id="UAQP01000005">
    <property type="protein sequence ID" value="SPU53461.1"/>
    <property type="molecule type" value="Genomic_DNA"/>
</dbReference>
<proteinExistence type="predicted"/>
<sequence>MTPRYVPIEQEAILLKAVWNMIDDMVNLEIFEYPMTSRPTNLVFKSGTHKRVFAILLADFLAQPRPSALPFAFAPSTAGARETDRTYLFYLDAIGRQPTLGADASGLAASASAFADWLNAECVCPKVWLPGLDLSVDLRVSRIWLLKVVGDANKHNFSRLDARVKQIRAMLARHGHEVDEGMVYRSVPDFQQWFYTDVFSYHASTIGEFLDQIRRALFAYLSPEFARAWRRGDRFEGDYSFDIPADIRDPLALGMYWDLMNRMRDGVGFPAFTVSPYLKNTF</sequence>
<dbReference type="Proteomes" id="UP000251186">
    <property type="component" value="Unassembled WGS sequence"/>
</dbReference>
<dbReference type="RefSeq" id="WP_146756717.1">
    <property type="nucleotide sequence ID" value="NZ_UAQP01000005.1"/>
</dbReference>
<protein>
    <submittedName>
        <fullName evidence="1">Uncharacterized protein</fullName>
    </submittedName>
</protein>
<gene>
    <name evidence="1" type="ORF">NCTC11166_01532</name>
</gene>
<accession>A0A2X1CGQ0</accession>
<name>A0A2X1CGQ0_BREVE</name>
<evidence type="ECO:0000313" key="1">
    <source>
        <dbReference type="EMBL" id="SPU53461.1"/>
    </source>
</evidence>
<dbReference type="AlphaFoldDB" id="A0A2X1CGQ0"/>
<organism evidence="1 2">
    <name type="scientific">Brevundimonas vesicularis</name>
    <name type="common">Pseudomonas vesicularis</name>
    <dbReference type="NCBI Taxonomy" id="41276"/>
    <lineage>
        <taxon>Bacteria</taxon>
        <taxon>Pseudomonadati</taxon>
        <taxon>Pseudomonadota</taxon>
        <taxon>Alphaproteobacteria</taxon>
        <taxon>Caulobacterales</taxon>
        <taxon>Caulobacteraceae</taxon>
        <taxon>Brevundimonas</taxon>
    </lineage>
</organism>
<evidence type="ECO:0000313" key="2">
    <source>
        <dbReference type="Proteomes" id="UP000251186"/>
    </source>
</evidence>